<keyword evidence="2" id="KW-1185">Reference proteome</keyword>
<accession>A0A915MZ48</accession>
<proteinExistence type="predicted"/>
<dbReference type="WBParaSite" id="scaffold6780_cov227.g11249">
    <property type="protein sequence ID" value="scaffold6780_cov227.g11249"/>
    <property type="gene ID" value="scaffold6780_cov227.g11249"/>
</dbReference>
<dbReference type="SUPFAM" id="SSF54236">
    <property type="entry name" value="Ubiquitin-like"/>
    <property type="match status" value="1"/>
</dbReference>
<organism evidence="2 3">
    <name type="scientific">Meloidogyne javanica</name>
    <name type="common">Root-knot nematode worm</name>
    <dbReference type="NCBI Taxonomy" id="6303"/>
    <lineage>
        <taxon>Eukaryota</taxon>
        <taxon>Metazoa</taxon>
        <taxon>Ecdysozoa</taxon>
        <taxon>Nematoda</taxon>
        <taxon>Chromadorea</taxon>
        <taxon>Rhabditida</taxon>
        <taxon>Tylenchina</taxon>
        <taxon>Tylenchomorpha</taxon>
        <taxon>Tylenchoidea</taxon>
        <taxon>Meloidogynidae</taxon>
        <taxon>Meloidogyninae</taxon>
        <taxon>Meloidogyne</taxon>
        <taxon>Meloidogyne incognita group</taxon>
    </lineage>
</organism>
<evidence type="ECO:0000313" key="3">
    <source>
        <dbReference type="WBParaSite" id="scaffold6780_cov227.g11249"/>
    </source>
</evidence>
<dbReference type="AlphaFoldDB" id="A0A915MZ48"/>
<evidence type="ECO:0000259" key="1">
    <source>
        <dbReference type="PROSITE" id="PS50057"/>
    </source>
</evidence>
<reference evidence="3" key="1">
    <citation type="submission" date="2022-11" db="UniProtKB">
        <authorList>
            <consortium name="WormBaseParasite"/>
        </authorList>
    </citation>
    <scope>IDENTIFICATION</scope>
</reference>
<sequence length="80" mass="9218">MVDIPIHSQTTIADVFQFLTEKINLNESFGFGLFLSTGQNIRSLVVGGERLMDALALIEEQNNFDWKLYLRKELFLPLEK</sequence>
<dbReference type="PROSITE" id="PS50057">
    <property type="entry name" value="FERM_3"/>
    <property type="match status" value="1"/>
</dbReference>
<dbReference type="Proteomes" id="UP000887561">
    <property type="component" value="Unplaced"/>
</dbReference>
<feature type="domain" description="FERM" evidence="1">
    <location>
        <begin position="1"/>
        <end position="80"/>
    </location>
</feature>
<dbReference type="Pfam" id="PF21989">
    <property type="entry name" value="RA_2"/>
    <property type="match status" value="1"/>
</dbReference>
<name>A0A915MZ48_MELJA</name>
<evidence type="ECO:0000313" key="2">
    <source>
        <dbReference type="Proteomes" id="UP000887561"/>
    </source>
</evidence>
<dbReference type="InterPro" id="IPR000299">
    <property type="entry name" value="FERM_domain"/>
</dbReference>
<dbReference type="InterPro" id="IPR029071">
    <property type="entry name" value="Ubiquitin-like_domsf"/>
</dbReference>
<dbReference type="Gene3D" id="3.10.20.90">
    <property type="entry name" value="Phosphatidylinositol 3-kinase Catalytic Subunit, Chain A, domain 1"/>
    <property type="match status" value="1"/>
</dbReference>
<protein>
    <submittedName>
        <fullName evidence="3">FERM domain-containing protein</fullName>
    </submittedName>
</protein>